<proteinExistence type="predicted"/>
<dbReference type="EMBL" id="JABANM010037130">
    <property type="protein sequence ID" value="KAF4684824.1"/>
    <property type="molecule type" value="Genomic_DNA"/>
</dbReference>
<dbReference type="PANTHER" id="PTHR22791">
    <property type="entry name" value="RING-TYPE DOMAIN-CONTAINING PROTEIN"/>
    <property type="match status" value="1"/>
</dbReference>
<feature type="compositionally biased region" description="Basic residues" evidence="5">
    <location>
        <begin position="767"/>
        <end position="777"/>
    </location>
</feature>
<dbReference type="PROSITE" id="PS50089">
    <property type="entry name" value="ZF_RING_2"/>
    <property type="match status" value="2"/>
</dbReference>
<keyword evidence="3" id="KW-0862">Zinc</keyword>
<feature type="region of interest" description="Disordered" evidence="5">
    <location>
        <begin position="495"/>
        <end position="531"/>
    </location>
</feature>
<dbReference type="InterPro" id="IPR001841">
    <property type="entry name" value="Znf_RING"/>
</dbReference>
<gene>
    <name evidence="7" type="ORF">FOZ62_030431</name>
</gene>
<comment type="caution">
    <text evidence="7">The sequence shown here is derived from an EMBL/GenBank/DDBJ whole genome shotgun (WGS) entry which is preliminary data.</text>
</comment>
<feature type="region of interest" description="Disordered" evidence="5">
    <location>
        <begin position="719"/>
        <end position="781"/>
    </location>
</feature>
<dbReference type="InterPro" id="IPR027370">
    <property type="entry name" value="Znf-RING_euk"/>
</dbReference>
<feature type="domain" description="RING-type" evidence="6">
    <location>
        <begin position="407"/>
        <end position="464"/>
    </location>
</feature>
<evidence type="ECO:0000256" key="3">
    <source>
        <dbReference type="ARBA" id="ARBA00022833"/>
    </source>
</evidence>
<dbReference type="GO" id="GO:0016567">
    <property type="term" value="P:protein ubiquitination"/>
    <property type="evidence" value="ECO:0007669"/>
    <property type="project" value="TreeGrafter"/>
</dbReference>
<evidence type="ECO:0000259" key="6">
    <source>
        <dbReference type="PROSITE" id="PS50089"/>
    </source>
</evidence>
<accession>A0A7J6NLV3</accession>
<sequence>MTSSVRLRQPLRSLPALQHPSSVLEIETARRALEDICCARRRFRNSLPIVVEAFDILSRHRRVDAALGEVVGEWIAENHDPRFVQMWIGQMVAVAYSAVCMRQDKILNWVAEAVMERYALGQLTVDGICSLAAAFAKLHFFNSTVFDRILDEINERGSALTAKQYAVLTHAMASVGYRRGGKNPLPSLEDTDRLSVRESSSIIWACANLEWECDVRVMKHAVECCERSEASMSSVDANNIITALAYGRGNSDEKIVIPVVRCSLEHSKCRPTASYARQLAALLAEYPEVIGRLTIGELERVKDTLGRYRCEGGEVETSAMENAVTESLAGIAHSEGFGFQDSSKEVGWYTVDIIIDVALRRCNNGGCCCFSEKWKYGGGRIVVVTGVWDGCLSPQAVPFSMPEKMSCNVCCFPFNEKDRLPMTLGMCGHTYCRECIIKLVESGCVSRVGSWDPISGPAQCPECRVWSDPMCIKPNRVLIGNLFPERQTRANLTEAYTPSVEDRRDSAVSSVQTTAAPSSSPAAAASGRGRQGWEMYTRQEPQPMGLEEGPFGRCRLPSHKLQVAVEAAGLGANPGGVLDRQMVRRHQRQGTGGRLRVRRMGGPTRGGRREELILTVGGVSWLEAAKKSGNIPMNIGQCSSVEENDQQQQEEEEGGASPETPPLPSRIPMPRSLRESVQLPKRIPVPVECKGEWKSGWPEKDKSAAAVSPRSRYWDFGKEEQQGVGGAASNMGRAGGIKWDSGAPTAATWQGLPSPPPVPSGEVAGGRQRRPPPKPKSRPPTLAELEARNSGRACQISDSRQTLSYQQAGFTAALGWEGGLTRQKSQFVLVCVMVDLDGVTCAICFDVYDGGTHAPMVLGRCGHTYCRSCVDTMMKRSSQNGVRCPECQRESDEACVVPNRVLLRQMPTTRDLPAPQTSSMEEDCRDDAALAAILQMEEESLDGNWAPASPSRKVEAMPNPYPEASYSFSGIVEGPFGQNAFSCAPRPPRTTVEPEAEEAVGSVAGSSQTSIPSMAPQRPMTAKVVPATGPVGDADWGVGSRWGETRRVDAIARGGEATVGMSSSNMGRDRSFGTSRAREELNAVWDDWWKDTANNGCEWIWTARRSGNIPLNIGGAAESSANTTDSESSRPPECWGALRHDGP</sequence>
<evidence type="ECO:0000313" key="8">
    <source>
        <dbReference type="Proteomes" id="UP000574390"/>
    </source>
</evidence>
<feature type="compositionally biased region" description="Acidic residues" evidence="5">
    <location>
        <begin position="642"/>
        <end position="654"/>
    </location>
</feature>
<evidence type="ECO:0000256" key="2">
    <source>
        <dbReference type="ARBA" id="ARBA00022771"/>
    </source>
</evidence>
<feature type="region of interest" description="Disordered" evidence="5">
    <location>
        <begin position="1112"/>
        <end position="1143"/>
    </location>
</feature>
<feature type="compositionally biased region" description="Low complexity" evidence="5">
    <location>
        <begin position="507"/>
        <end position="528"/>
    </location>
</feature>
<feature type="region of interest" description="Disordered" evidence="5">
    <location>
        <begin position="585"/>
        <end position="606"/>
    </location>
</feature>
<feature type="non-terminal residue" evidence="7">
    <location>
        <position position="1"/>
    </location>
</feature>
<dbReference type="PANTHER" id="PTHR22791:SF6">
    <property type="entry name" value="RING-TYPE DOMAIN-CONTAINING PROTEIN"/>
    <property type="match status" value="1"/>
</dbReference>
<dbReference type="PROSITE" id="PS00518">
    <property type="entry name" value="ZF_RING_1"/>
    <property type="match status" value="2"/>
</dbReference>
<feature type="region of interest" description="Disordered" evidence="5">
    <location>
        <begin position="632"/>
        <end position="679"/>
    </location>
</feature>
<evidence type="ECO:0000313" key="7">
    <source>
        <dbReference type="EMBL" id="KAF4684824.1"/>
    </source>
</evidence>
<dbReference type="SMART" id="SM00184">
    <property type="entry name" value="RING"/>
    <property type="match status" value="2"/>
</dbReference>
<name>A0A7J6NLV3_PEROL</name>
<dbReference type="InterPro" id="IPR013083">
    <property type="entry name" value="Znf_RING/FYVE/PHD"/>
</dbReference>
<dbReference type="AlphaFoldDB" id="A0A7J6NLV3"/>
<organism evidence="7 8">
    <name type="scientific">Perkinsus olseni</name>
    <name type="common">Perkinsus atlanticus</name>
    <dbReference type="NCBI Taxonomy" id="32597"/>
    <lineage>
        <taxon>Eukaryota</taxon>
        <taxon>Sar</taxon>
        <taxon>Alveolata</taxon>
        <taxon>Perkinsozoa</taxon>
        <taxon>Perkinsea</taxon>
        <taxon>Perkinsida</taxon>
        <taxon>Perkinsidae</taxon>
        <taxon>Perkinsus</taxon>
    </lineage>
</organism>
<keyword evidence="1" id="KW-0479">Metal-binding</keyword>
<dbReference type="SUPFAM" id="SSF57850">
    <property type="entry name" value="RING/U-box"/>
    <property type="match status" value="2"/>
</dbReference>
<dbReference type="GO" id="GO:0061630">
    <property type="term" value="F:ubiquitin protein ligase activity"/>
    <property type="evidence" value="ECO:0007669"/>
    <property type="project" value="TreeGrafter"/>
</dbReference>
<reference evidence="7 8" key="1">
    <citation type="submission" date="2020-04" db="EMBL/GenBank/DDBJ databases">
        <title>Perkinsus olseni comparative genomics.</title>
        <authorList>
            <person name="Bogema D.R."/>
        </authorList>
    </citation>
    <scope>NUCLEOTIDE SEQUENCE [LARGE SCALE GENOMIC DNA]</scope>
    <source>
        <strain evidence="7">ATCC PRA-205</strain>
    </source>
</reference>
<evidence type="ECO:0000256" key="4">
    <source>
        <dbReference type="PROSITE-ProRule" id="PRU00175"/>
    </source>
</evidence>
<evidence type="ECO:0000256" key="1">
    <source>
        <dbReference type="ARBA" id="ARBA00022723"/>
    </source>
</evidence>
<evidence type="ECO:0000256" key="5">
    <source>
        <dbReference type="SAM" id="MobiDB-lite"/>
    </source>
</evidence>
<dbReference type="GO" id="GO:0008270">
    <property type="term" value="F:zinc ion binding"/>
    <property type="evidence" value="ECO:0007669"/>
    <property type="project" value="UniProtKB-KW"/>
</dbReference>
<dbReference type="Proteomes" id="UP000574390">
    <property type="component" value="Unassembled WGS sequence"/>
</dbReference>
<dbReference type="Gene3D" id="3.30.40.10">
    <property type="entry name" value="Zinc/RING finger domain, C3HC4 (zinc finger)"/>
    <property type="match status" value="2"/>
</dbReference>
<dbReference type="Pfam" id="PF13445">
    <property type="entry name" value="zf-RING_UBOX"/>
    <property type="match status" value="2"/>
</dbReference>
<feature type="domain" description="RING-type" evidence="6">
    <location>
        <begin position="841"/>
        <end position="888"/>
    </location>
</feature>
<protein>
    <recommendedName>
        <fullName evidence="6">RING-type domain-containing protein</fullName>
    </recommendedName>
</protein>
<dbReference type="InterPro" id="IPR017907">
    <property type="entry name" value="Znf_RING_CS"/>
</dbReference>
<keyword evidence="2 4" id="KW-0863">Zinc-finger</keyword>
<dbReference type="InterPro" id="IPR051435">
    <property type="entry name" value="RING_finger_E3_ubiq-ligases"/>
</dbReference>